<gene>
    <name evidence="5" type="ORF">MAIC_04650</name>
</gene>
<keyword evidence="2" id="KW-0418">Kinase</keyword>
<keyword evidence="3" id="KW-0902">Two-component regulatory system</keyword>
<evidence type="ECO:0000256" key="1">
    <source>
        <dbReference type="ARBA" id="ARBA00022679"/>
    </source>
</evidence>
<evidence type="ECO:0000313" key="6">
    <source>
        <dbReference type="Proteomes" id="UP000467327"/>
    </source>
</evidence>
<reference evidence="5 6" key="1">
    <citation type="journal article" date="2019" name="Emerg. Microbes Infect.">
        <title>Comprehensive subspecies identification of 175 nontuberculous mycobacteria species based on 7547 genomic profiles.</title>
        <authorList>
            <person name="Matsumoto Y."/>
            <person name="Kinjo T."/>
            <person name="Motooka D."/>
            <person name="Nabeya D."/>
            <person name="Jung N."/>
            <person name="Uechi K."/>
            <person name="Horii T."/>
            <person name="Iida T."/>
            <person name="Fujita J."/>
            <person name="Nakamura S."/>
        </authorList>
    </citation>
    <scope>NUCLEOTIDE SEQUENCE [LARGE SCALE GENOMIC DNA]</scope>
    <source>
        <strain evidence="5 6">JCM 6376</strain>
    </source>
</reference>
<dbReference type="AlphaFoldDB" id="A0AAD1HHX3"/>
<feature type="transmembrane region" description="Helical" evidence="4">
    <location>
        <begin position="150"/>
        <end position="169"/>
    </location>
</feature>
<keyword evidence="4" id="KW-0812">Transmembrane</keyword>
<feature type="transmembrane region" description="Helical" evidence="4">
    <location>
        <begin position="91"/>
        <end position="110"/>
    </location>
</feature>
<dbReference type="GO" id="GO:0000160">
    <property type="term" value="P:phosphorelay signal transduction system"/>
    <property type="evidence" value="ECO:0007669"/>
    <property type="project" value="UniProtKB-KW"/>
</dbReference>
<keyword evidence="6" id="KW-1185">Reference proteome</keyword>
<keyword evidence="4" id="KW-1133">Transmembrane helix</keyword>
<dbReference type="Proteomes" id="UP000467327">
    <property type="component" value="Chromosome"/>
</dbReference>
<keyword evidence="4" id="KW-0472">Membrane</keyword>
<evidence type="ECO:0000313" key="5">
    <source>
        <dbReference type="EMBL" id="BBX05662.1"/>
    </source>
</evidence>
<evidence type="ECO:0000256" key="3">
    <source>
        <dbReference type="ARBA" id="ARBA00023012"/>
    </source>
</evidence>
<keyword evidence="1" id="KW-0808">Transferase</keyword>
<dbReference type="RefSeq" id="WP_115317539.1">
    <property type="nucleotide sequence ID" value="NZ_AP022561.1"/>
</dbReference>
<dbReference type="PANTHER" id="PTHR24421:SF61">
    <property type="entry name" value="OXYGEN SENSOR HISTIDINE KINASE NREB"/>
    <property type="match status" value="1"/>
</dbReference>
<feature type="transmembrane region" description="Helical" evidence="4">
    <location>
        <begin position="509"/>
        <end position="533"/>
    </location>
</feature>
<organism evidence="5 6">
    <name type="scientific">Mycolicibacterium aichiense</name>
    <dbReference type="NCBI Taxonomy" id="1799"/>
    <lineage>
        <taxon>Bacteria</taxon>
        <taxon>Bacillati</taxon>
        <taxon>Actinomycetota</taxon>
        <taxon>Actinomycetes</taxon>
        <taxon>Mycobacteriales</taxon>
        <taxon>Mycobacteriaceae</taxon>
        <taxon>Mycolicibacterium</taxon>
    </lineage>
</organism>
<dbReference type="PANTHER" id="PTHR24421">
    <property type="entry name" value="NITRATE/NITRITE SENSOR PROTEIN NARX-RELATED"/>
    <property type="match status" value="1"/>
</dbReference>
<dbReference type="SUPFAM" id="SSF55874">
    <property type="entry name" value="ATPase domain of HSP90 chaperone/DNA topoisomerase II/histidine kinase"/>
    <property type="match status" value="1"/>
</dbReference>
<feature type="transmembrane region" description="Helical" evidence="4">
    <location>
        <begin position="382"/>
        <end position="403"/>
    </location>
</feature>
<dbReference type="GO" id="GO:0016301">
    <property type="term" value="F:kinase activity"/>
    <property type="evidence" value="ECO:0007669"/>
    <property type="project" value="UniProtKB-KW"/>
</dbReference>
<name>A0AAD1HHX3_9MYCO</name>
<dbReference type="EMBL" id="AP022561">
    <property type="protein sequence ID" value="BBX05662.1"/>
    <property type="molecule type" value="Genomic_DNA"/>
</dbReference>
<feature type="transmembrane region" description="Helical" evidence="4">
    <location>
        <begin position="12"/>
        <end position="33"/>
    </location>
</feature>
<dbReference type="KEGG" id="maic:MAIC_04650"/>
<dbReference type="InterPro" id="IPR036890">
    <property type="entry name" value="HATPase_C_sf"/>
</dbReference>
<sequence>MRAFSERHLWLIARFLTVVRAGAILVISAATLFDPASDGVANLVFMAVLAGWSSFRIVRNAPTRGALTVDFGWAILTAALLSILEHAGTCGLSHAAPLVIVTVSVVTLAAQVSTRSAVAMLAVTLISYGWGAAQLIGWERTEKIDDLYRIAFGWIIAVVLRAVVLRVAAAVDQSHSDHLAAELANQVSEARRNFVAEQLAVLHDTAAATLLLVGQGATVTSERLAAQARRDLQILRSAPAMDSDRLMDTVALLEEATCRIGVPISITGRSELWLPGELATAICAAASEAMTNAQRHACADAITIDVGREHVVVCDNGSGFSPDTKMGNGVTESIVGRMKRAGGSATLTTGPGGTVVKIRWATARSRQNLDVDRTIEQLSAGYRIALVVLAITNLVAAVVWASPASTHRPVQYALAALAGLCALAGLPGRFSEWRWTAPTAATCLGAIAVMQQAELSAAELSTDANWSQLTIGFCLLPHTLSWSSGRAATVLIALWTVPAAVALSRSPDWSIFLAATIAACLIPQLGVAMFSSLARSAATEASRENRARLQVVGREHVAQALQREYLDRYAALVDRLTPLLTALSEGQPVTPALRRQARIESQRLRALFDEASSSNGQLLQQLQHAIGPAQDRGLEVSLHVDDDLPGLTEDAVTSLMGRVTDVLDIADSHARIVLTRADNGGVAVSVLVDVTDQHPEQLWADDSAQVVSTDTSTWVTFSTPAGNMASDQDVSA</sequence>
<feature type="transmembrane region" description="Helical" evidence="4">
    <location>
        <begin position="485"/>
        <end position="503"/>
    </location>
</feature>
<dbReference type="InterPro" id="IPR050482">
    <property type="entry name" value="Sensor_HK_TwoCompSys"/>
</dbReference>
<dbReference type="Gene3D" id="3.30.565.10">
    <property type="entry name" value="Histidine kinase-like ATPase, C-terminal domain"/>
    <property type="match status" value="1"/>
</dbReference>
<proteinExistence type="predicted"/>
<feature type="transmembrane region" description="Helical" evidence="4">
    <location>
        <begin position="39"/>
        <end position="58"/>
    </location>
</feature>
<feature type="transmembrane region" description="Helical" evidence="4">
    <location>
        <begin position="117"/>
        <end position="138"/>
    </location>
</feature>
<accession>A0AAD1HHX3</accession>
<evidence type="ECO:0000256" key="2">
    <source>
        <dbReference type="ARBA" id="ARBA00022777"/>
    </source>
</evidence>
<feature type="transmembrane region" description="Helical" evidence="4">
    <location>
        <begin position="65"/>
        <end position="85"/>
    </location>
</feature>
<evidence type="ECO:0000256" key="4">
    <source>
        <dbReference type="SAM" id="Phobius"/>
    </source>
</evidence>
<evidence type="ECO:0008006" key="7">
    <source>
        <dbReference type="Google" id="ProtNLM"/>
    </source>
</evidence>
<protein>
    <recommendedName>
        <fullName evidence="7">Signal transduction histidine kinase</fullName>
    </recommendedName>
</protein>